<dbReference type="EMBL" id="SJPS01000002">
    <property type="protein sequence ID" value="TWU28095.1"/>
    <property type="molecule type" value="Genomic_DNA"/>
</dbReference>
<reference evidence="1 2" key="1">
    <citation type="submission" date="2019-02" db="EMBL/GenBank/DDBJ databases">
        <title>Deep-cultivation of Planctomycetes and their phenomic and genomic characterization uncovers novel biology.</title>
        <authorList>
            <person name="Wiegand S."/>
            <person name="Jogler M."/>
            <person name="Boedeker C."/>
            <person name="Pinto D."/>
            <person name="Vollmers J."/>
            <person name="Rivas-Marin E."/>
            <person name="Kohn T."/>
            <person name="Peeters S.H."/>
            <person name="Heuer A."/>
            <person name="Rast P."/>
            <person name="Oberbeckmann S."/>
            <person name="Bunk B."/>
            <person name="Jeske O."/>
            <person name="Meyerdierks A."/>
            <person name="Storesund J.E."/>
            <person name="Kallscheuer N."/>
            <person name="Luecker S."/>
            <person name="Lage O.M."/>
            <person name="Pohl T."/>
            <person name="Merkel B.J."/>
            <person name="Hornburger P."/>
            <person name="Mueller R.-W."/>
            <person name="Bruemmer F."/>
            <person name="Labrenz M."/>
            <person name="Spormann A.M."/>
            <person name="Op Den Camp H."/>
            <person name="Overmann J."/>
            <person name="Amann R."/>
            <person name="Jetten M.S.M."/>
            <person name="Mascher T."/>
            <person name="Medema M.H."/>
            <person name="Devos D.P."/>
            <person name="Kaster A.-K."/>
            <person name="Ovreas L."/>
            <person name="Rohde M."/>
            <person name="Galperin M.Y."/>
            <person name="Jogler C."/>
        </authorList>
    </citation>
    <scope>NUCLEOTIDE SEQUENCE [LARGE SCALE GENOMIC DNA]</scope>
    <source>
        <strain evidence="1 2">Pla144</strain>
    </source>
</reference>
<dbReference type="Gene3D" id="3.40.50.150">
    <property type="entry name" value="Vaccinia Virus protein VP39"/>
    <property type="match status" value="1"/>
</dbReference>
<keyword evidence="2" id="KW-1185">Reference proteome</keyword>
<dbReference type="Proteomes" id="UP000318437">
    <property type="component" value="Unassembled WGS sequence"/>
</dbReference>
<comment type="caution">
    <text evidence="1">The sequence shown here is derived from an EMBL/GenBank/DDBJ whole genome shotgun (WGS) entry which is preliminary data.</text>
</comment>
<accession>A0A5C6CW63</accession>
<protein>
    <recommendedName>
        <fullName evidence="3">Class I SAM-dependent methyltransferase</fullName>
    </recommendedName>
</protein>
<organism evidence="1 2">
    <name type="scientific">Bythopirellula polymerisocia</name>
    <dbReference type="NCBI Taxonomy" id="2528003"/>
    <lineage>
        <taxon>Bacteria</taxon>
        <taxon>Pseudomonadati</taxon>
        <taxon>Planctomycetota</taxon>
        <taxon>Planctomycetia</taxon>
        <taxon>Pirellulales</taxon>
        <taxon>Lacipirellulaceae</taxon>
        <taxon>Bythopirellula</taxon>
    </lineage>
</organism>
<name>A0A5C6CW63_9BACT</name>
<dbReference type="SUPFAM" id="SSF53335">
    <property type="entry name" value="S-adenosyl-L-methionine-dependent methyltransferases"/>
    <property type="match status" value="1"/>
</dbReference>
<dbReference type="InterPro" id="IPR029063">
    <property type="entry name" value="SAM-dependent_MTases_sf"/>
</dbReference>
<evidence type="ECO:0008006" key="3">
    <source>
        <dbReference type="Google" id="ProtNLM"/>
    </source>
</evidence>
<gene>
    <name evidence="1" type="ORF">Pla144_13820</name>
</gene>
<proteinExistence type="predicted"/>
<dbReference type="RefSeq" id="WP_197530435.1">
    <property type="nucleotide sequence ID" value="NZ_SJPS01000002.1"/>
</dbReference>
<evidence type="ECO:0000313" key="1">
    <source>
        <dbReference type="EMBL" id="TWU28095.1"/>
    </source>
</evidence>
<evidence type="ECO:0000313" key="2">
    <source>
        <dbReference type="Proteomes" id="UP000318437"/>
    </source>
</evidence>
<dbReference type="Pfam" id="PF13578">
    <property type="entry name" value="Methyltransf_24"/>
    <property type="match status" value="1"/>
</dbReference>
<sequence>MKKLKIIAKRLLAKGFIAGQSLGVDILPRHFYSEVPFISRLKKTQSWRKPLCLDEVLGANDFEGQAEFLNSIATERAKELLKQRDVHKEACDRNGAVGFGPIESNCLYAFVFTKRPATIVQVGCGVSTALCEMAANDAGFSPRIICIDPFPTDFLVRAARENRIELISQPVEDTDISVLSKLQTGDLFFVDSTHTLGPAGEVTRITLEMLPQVPQGVFVHFHDIWLPYDYSPIIFEQPLFFWHETALLAAYLSGNNRWRVQLSLSMLHHGRPESLSHAFPIYKPASMNQGIKTSEGHFPSSIYLQTQ</sequence>
<dbReference type="AlphaFoldDB" id="A0A5C6CW63"/>